<evidence type="ECO:0008006" key="3">
    <source>
        <dbReference type="Google" id="ProtNLM"/>
    </source>
</evidence>
<gene>
    <name evidence="1" type="ORF">H6A12_00585</name>
</gene>
<keyword evidence="2" id="KW-1185">Reference proteome</keyword>
<reference evidence="1" key="2">
    <citation type="journal article" date="2021" name="Sci. Rep.">
        <title>The distribution of antibiotic resistance genes in chicken gut microbiota commensals.</title>
        <authorList>
            <person name="Juricova H."/>
            <person name="Matiasovicova J."/>
            <person name="Kubasova T."/>
            <person name="Cejkova D."/>
            <person name="Rychlik I."/>
        </authorList>
    </citation>
    <scope>NUCLEOTIDE SEQUENCE</scope>
    <source>
        <strain evidence="1">An559</strain>
    </source>
</reference>
<proteinExistence type="predicted"/>
<name>A0A938X5W8_9FIRM</name>
<dbReference type="AlphaFoldDB" id="A0A938X5W8"/>
<sequence>MKRTECKCVGIEKLFTPLEQLRFIAAALSGTAANIQAGNMQGREAADSVRILVHMLSQQSEILEELLLPY</sequence>
<protein>
    <recommendedName>
        <fullName evidence="3">Four helix bundle protein</fullName>
    </recommendedName>
</protein>
<reference evidence="1" key="1">
    <citation type="submission" date="2020-08" db="EMBL/GenBank/DDBJ databases">
        <authorList>
            <person name="Cejkova D."/>
            <person name="Kubasova T."/>
            <person name="Jahodarova E."/>
            <person name="Rychlik I."/>
        </authorList>
    </citation>
    <scope>NUCLEOTIDE SEQUENCE</scope>
    <source>
        <strain evidence="1">An559</strain>
    </source>
</reference>
<organism evidence="1 2">
    <name type="scientific">Merdimmobilis hominis</name>
    <dbReference type="NCBI Taxonomy" id="2897707"/>
    <lineage>
        <taxon>Bacteria</taxon>
        <taxon>Bacillati</taxon>
        <taxon>Bacillota</taxon>
        <taxon>Clostridia</taxon>
        <taxon>Eubacteriales</taxon>
        <taxon>Oscillospiraceae</taxon>
        <taxon>Merdimmobilis</taxon>
    </lineage>
</organism>
<dbReference type="EMBL" id="JACJKY010000001">
    <property type="protein sequence ID" value="MBM6919665.1"/>
    <property type="molecule type" value="Genomic_DNA"/>
</dbReference>
<comment type="caution">
    <text evidence="1">The sequence shown here is derived from an EMBL/GenBank/DDBJ whole genome shotgun (WGS) entry which is preliminary data.</text>
</comment>
<dbReference type="Proteomes" id="UP000774750">
    <property type="component" value="Unassembled WGS sequence"/>
</dbReference>
<accession>A0A938X5W8</accession>
<evidence type="ECO:0000313" key="2">
    <source>
        <dbReference type="Proteomes" id="UP000774750"/>
    </source>
</evidence>
<evidence type="ECO:0000313" key="1">
    <source>
        <dbReference type="EMBL" id="MBM6919665.1"/>
    </source>
</evidence>
<dbReference type="RefSeq" id="WP_204443649.1">
    <property type="nucleotide sequence ID" value="NZ_JACJKY010000001.1"/>
</dbReference>